<protein>
    <submittedName>
        <fullName evidence="3">Cell wall biogenesis protein</fullName>
    </submittedName>
</protein>
<evidence type="ECO:0000259" key="2">
    <source>
        <dbReference type="Pfam" id="PF01910"/>
    </source>
</evidence>
<evidence type="ECO:0000313" key="4">
    <source>
        <dbReference type="Proteomes" id="UP000246702"/>
    </source>
</evidence>
<comment type="caution">
    <text evidence="3">The sequence shown here is derived from an EMBL/GenBank/DDBJ whole genome shotgun (WGS) entry which is preliminary data.</text>
</comment>
<dbReference type="EMBL" id="MSFK01000045">
    <property type="protein sequence ID" value="PWY68100.1"/>
    <property type="molecule type" value="Genomic_DNA"/>
</dbReference>
<sequence length="112" mass="12255">MASTNLPLSTPENCTADFSLIPIGSQNASFSKQVADIQRLMQKSGLKYQMHATGTIVEGSWDQVSQIIGYAHALIHQEGITRIQTDIRITTRTDKVQPMEANVASVQRALAI</sequence>
<comment type="similarity">
    <text evidence="1">Belongs to the UPF0045 family.</text>
</comment>
<dbReference type="Gene3D" id="3.30.70.930">
    <property type="match status" value="1"/>
</dbReference>
<accession>A0A317V7J7</accession>
<dbReference type="InterPro" id="IPR051614">
    <property type="entry name" value="UPF0045_domain"/>
</dbReference>
<dbReference type="AlphaFoldDB" id="A0A317V7J7"/>
<dbReference type="PANTHER" id="PTHR33777:SF1">
    <property type="entry name" value="UPF0045 PROTEIN ECM15"/>
    <property type="match status" value="1"/>
</dbReference>
<proteinExistence type="inferred from homology"/>
<gene>
    <name evidence="3" type="ORF">BO94DRAFT_503471</name>
</gene>
<dbReference type="Proteomes" id="UP000246702">
    <property type="component" value="Unassembled WGS sequence"/>
</dbReference>
<dbReference type="InterPro" id="IPR029756">
    <property type="entry name" value="MTH1187/YkoF-like"/>
</dbReference>
<dbReference type="GO" id="GO:0005829">
    <property type="term" value="C:cytosol"/>
    <property type="evidence" value="ECO:0007669"/>
    <property type="project" value="TreeGrafter"/>
</dbReference>
<keyword evidence="4" id="KW-1185">Reference proteome</keyword>
<dbReference type="Pfam" id="PF01910">
    <property type="entry name" value="Thiamine_BP"/>
    <property type="match status" value="1"/>
</dbReference>
<dbReference type="RefSeq" id="XP_025462122.1">
    <property type="nucleotide sequence ID" value="XM_025609476.1"/>
</dbReference>
<reference evidence="3 4" key="1">
    <citation type="submission" date="2016-12" db="EMBL/GenBank/DDBJ databases">
        <title>The genomes of Aspergillus section Nigri reveals drivers in fungal speciation.</title>
        <authorList>
            <consortium name="DOE Joint Genome Institute"/>
            <person name="Vesth T.C."/>
            <person name="Nybo J."/>
            <person name="Theobald S."/>
            <person name="Brandl J."/>
            <person name="Frisvad J.C."/>
            <person name="Nielsen K.F."/>
            <person name="Lyhne E.K."/>
            <person name="Kogle M.E."/>
            <person name="Kuo A."/>
            <person name="Riley R."/>
            <person name="Clum A."/>
            <person name="Nolan M."/>
            <person name="Lipzen A."/>
            <person name="Salamov A."/>
            <person name="Henrissat B."/>
            <person name="Wiebenga A."/>
            <person name="De Vries R.P."/>
            <person name="Grigoriev I.V."/>
            <person name="Mortensen U.H."/>
            <person name="Andersen M.R."/>
            <person name="Baker S.E."/>
        </authorList>
    </citation>
    <scope>NUCLEOTIDE SEQUENCE [LARGE SCALE GENOMIC DNA]</scope>
    <source>
        <strain evidence="3 4">CBS 115572</strain>
    </source>
</reference>
<dbReference type="OrthoDB" id="5587367at2759"/>
<dbReference type="GeneID" id="37111619"/>
<dbReference type="InterPro" id="IPR002767">
    <property type="entry name" value="Thiamine_BP"/>
</dbReference>
<dbReference type="NCBIfam" id="TIGR00106">
    <property type="entry name" value="MTH1187 family thiamine-binding protein"/>
    <property type="match status" value="1"/>
</dbReference>
<evidence type="ECO:0000313" key="3">
    <source>
        <dbReference type="EMBL" id="PWY68100.1"/>
    </source>
</evidence>
<evidence type="ECO:0000256" key="1">
    <source>
        <dbReference type="ARBA" id="ARBA00010272"/>
    </source>
</evidence>
<feature type="domain" description="Thiamine-binding protein" evidence="2">
    <location>
        <begin position="16"/>
        <end position="107"/>
    </location>
</feature>
<name>A0A317V7J7_9EURO</name>
<dbReference type="SUPFAM" id="SSF89957">
    <property type="entry name" value="MTH1187/YkoF-like"/>
    <property type="match status" value="1"/>
</dbReference>
<dbReference type="PANTHER" id="PTHR33777">
    <property type="entry name" value="UPF0045 PROTEIN ECM15"/>
    <property type="match status" value="1"/>
</dbReference>
<organism evidence="3 4">
    <name type="scientific">Aspergillus sclerotioniger CBS 115572</name>
    <dbReference type="NCBI Taxonomy" id="1450535"/>
    <lineage>
        <taxon>Eukaryota</taxon>
        <taxon>Fungi</taxon>
        <taxon>Dikarya</taxon>
        <taxon>Ascomycota</taxon>
        <taxon>Pezizomycotina</taxon>
        <taxon>Eurotiomycetes</taxon>
        <taxon>Eurotiomycetidae</taxon>
        <taxon>Eurotiales</taxon>
        <taxon>Aspergillaceae</taxon>
        <taxon>Aspergillus</taxon>
        <taxon>Aspergillus subgen. Circumdati</taxon>
    </lineage>
</organism>